<dbReference type="AlphaFoldDB" id="A0A9R0HTL0"/>
<feature type="chain" id="PRO_5040168560" description="Granulins domain-containing protein" evidence="1">
    <location>
        <begin position="25"/>
        <end position="103"/>
    </location>
</feature>
<evidence type="ECO:0000313" key="2">
    <source>
        <dbReference type="Proteomes" id="UP000813463"/>
    </source>
</evidence>
<dbReference type="Proteomes" id="UP000813463">
    <property type="component" value="Chromosome 6"/>
</dbReference>
<organism evidence="2 3">
    <name type="scientific">Spinacia oleracea</name>
    <name type="common">Spinach</name>
    <dbReference type="NCBI Taxonomy" id="3562"/>
    <lineage>
        <taxon>Eukaryota</taxon>
        <taxon>Viridiplantae</taxon>
        <taxon>Streptophyta</taxon>
        <taxon>Embryophyta</taxon>
        <taxon>Tracheophyta</taxon>
        <taxon>Spermatophyta</taxon>
        <taxon>Magnoliopsida</taxon>
        <taxon>eudicotyledons</taxon>
        <taxon>Gunneridae</taxon>
        <taxon>Pentapetalae</taxon>
        <taxon>Caryophyllales</taxon>
        <taxon>Chenopodiaceae</taxon>
        <taxon>Chenopodioideae</taxon>
        <taxon>Anserineae</taxon>
        <taxon>Spinacia</taxon>
    </lineage>
</organism>
<sequence>MEKHLSCSKLAILAIFLLAISASAIGNLQQVSGTKLNDGVTKTIIQELEKEQIIDAYYNLKPEMARELGLETLKCASQGQACAFWNPCCNEGVCFPGPVGVCI</sequence>
<keyword evidence="2" id="KW-1185">Reference proteome</keyword>
<accession>A0A9R0HTL0</accession>
<keyword evidence="1" id="KW-0732">Signal</keyword>
<protein>
    <recommendedName>
        <fullName evidence="4">Granulins domain-containing protein</fullName>
    </recommendedName>
</protein>
<dbReference type="RefSeq" id="XP_021836803.1">
    <property type="nucleotide sequence ID" value="XM_021981111.2"/>
</dbReference>
<reference evidence="2" key="1">
    <citation type="journal article" date="2021" name="Nat. Commun.">
        <title>Genomic analyses provide insights into spinach domestication and the genetic basis of agronomic traits.</title>
        <authorList>
            <person name="Cai X."/>
            <person name="Sun X."/>
            <person name="Xu C."/>
            <person name="Sun H."/>
            <person name="Wang X."/>
            <person name="Ge C."/>
            <person name="Zhang Z."/>
            <person name="Wang Q."/>
            <person name="Fei Z."/>
            <person name="Jiao C."/>
            <person name="Wang Q."/>
        </authorList>
    </citation>
    <scope>NUCLEOTIDE SEQUENCE [LARGE SCALE GENOMIC DNA]</scope>
    <source>
        <strain evidence="2">cv. Varoflay</strain>
    </source>
</reference>
<gene>
    <name evidence="3" type="primary">LOC110776552</name>
</gene>
<evidence type="ECO:0008006" key="4">
    <source>
        <dbReference type="Google" id="ProtNLM"/>
    </source>
</evidence>
<reference evidence="3" key="2">
    <citation type="submission" date="2025-08" db="UniProtKB">
        <authorList>
            <consortium name="RefSeq"/>
        </authorList>
    </citation>
    <scope>IDENTIFICATION</scope>
    <source>
        <tissue evidence="3">Leaf</tissue>
    </source>
</reference>
<feature type="signal peptide" evidence="1">
    <location>
        <begin position="1"/>
        <end position="24"/>
    </location>
</feature>
<dbReference type="KEGG" id="soe:110776552"/>
<evidence type="ECO:0000256" key="1">
    <source>
        <dbReference type="SAM" id="SignalP"/>
    </source>
</evidence>
<evidence type="ECO:0000313" key="3">
    <source>
        <dbReference type="RefSeq" id="XP_021836803.1"/>
    </source>
</evidence>
<dbReference type="GeneID" id="110776552"/>
<proteinExistence type="predicted"/>
<name>A0A9R0HTL0_SPIOL</name>